<gene>
    <name evidence="1" type="ORF">HMPREF1866_02259</name>
</gene>
<evidence type="ECO:0000313" key="2">
    <source>
        <dbReference type="Proteomes" id="UP000070394"/>
    </source>
</evidence>
<sequence length="311" mass="35256">MELKSKQRFMEAIGTLNPIEDAVFRKMAESIEFCEEILRVFLQEPKLRVVSNHSQHSVTSIEGRSVILDAYCELEDGRKVNVEVQNANNTDHQRRVRYYGSVLTTSLMKKGDSFDKVPNICIVYVCNFDIFGLNKSLYVIKRIIDKTEVELDNGLQEIYISPVNDGSLIAELMRVFTESDVYNLKFPVTSEMKLRFNRETKGEKMTEALRGVYEALREEVDRESMKAAMREGMEKGMEEGRARGMEEGIARGMEEGIARGMEEGRAEGRAEGRVEGVLSSLVSLVKDGLISVSEAAKRADMSEEGFKKYLD</sequence>
<dbReference type="OrthoDB" id="9811201at2"/>
<dbReference type="Proteomes" id="UP000070394">
    <property type="component" value="Unassembled WGS sequence"/>
</dbReference>
<accession>A0A133ZHI1</accession>
<reference evidence="2" key="1">
    <citation type="submission" date="2016-01" db="EMBL/GenBank/DDBJ databases">
        <authorList>
            <person name="Mitreva M."/>
            <person name="Pepin K.H."/>
            <person name="Mihindukulasuriya K.A."/>
            <person name="Fulton R."/>
            <person name="Fronick C."/>
            <person name="O'Laughlin M."/>
            <person name="Miner T."/>
            <person name="Herter B."/>
            <person name="Rosa B.A."/>
            <person name="Cordes M."/>
            <person name="Tomlinson C."/>
            <person name="Wollam A."/>
            <person name="Palsikar V.B."/>
            <person name="Mardis E.R."/>
            <person name="Wilson R.K."/>
        </authorList>
    </citation>
    <scope>NUCLEOTIDE SEQUENCE [LARGE SCALE GENOMIC DNA]</scope>
    <source>
        <strain evidence="2">DNF00896</strain>
    </source>
</reference>
<dbReference type="PANTHER" id="PTHR41317">
    <property type="entry name" value="PD-(D_E)XK NUCLEASE FAMILY TRANSPOSASE"/>
    <property type="match status" value="1"/>
</dbReference>
<evidence type="ECO:0000313" key="1">
    <source>
        <dbReference type="EMBL" id="KXB54895.1"/>
    </source>
</evidence>
<proteinExistence type="predicted"/>
<comment type="caution">
    <text evidence="1">The sequence shown here is derived from an EMBL/GenBank/DDBJ whole genome shotgun (WGS) entry which is preliminary data.</text>
</comment>
<dbReference type="Pfam" id="PF12784">
    <property type="entry name" value="PDDEXK_2"/>
    <property type="match status" value="1"/>
</dbReference>
<dbReference type="RefSeq" id="WP_060931851.1">
    <property type="nucleotide sequence ID" value="NZ_KQ959840.1"/>
</dbReference>
<name>A0A133ZHI1_9FIRM</name>
<dbReference type="STRING" id="467210.HMPREF1866_02259"/>
<evidence type="ECO:0008006" key="3">
    <source>
        <dbReference type="Google" id="ProtNLM"/>
    </source>
</evidence>
<dbReference type="AlphaFoldDB" id="A0A133ZHI1"/>
<dbReference type="InterPro" id="IPR010106">
    <property type="entry name" value="RpnA"/>
</dbReference>
<dbReference type="EMBL" id="LSDA01000124">
    <property type="protein sequence ID" value="KXB54895.1"/>
    <property type="molecule type" value="Genomic_DNA"/>
</dbReference>
<protein>
    <recommendedName>
        <fullName evidence="3">Rpn family recombination-promoting nuclease/putative transposase</fullName>
    </recommendedName>
</protein>
<dbReference type="NCBIfam" id="TIGR01784">
    <property type="entry name" value="T_den_put_tspse"/>
    <property type="match status" value="1"/>
</dbReference>
<dbReference type="PANTHER" id="PTHR41317:SF1">
    <property type="entry name" value="PD-(D_E)XK NUCLEASE FAMILY TRANSPOSASE"/>
    <property type="match status" value="1"/>
</dbReference>
<keyword evidence="2" id="KW-1185">Reference proteome</keyword>
<dbReference type="PATRIC" id="fig|467210.3.peg.2237"/>
<organism evidence="1 2">
    <name type="scientific">Lachnoanaerobaculum saburreum</name>
    <dbReference type="NCBI Taxonomy" id="467210"/>
    <lineage>
        <taxon>Bacteria</taxon>
        <taxon>Bacillati</taxon>
        <taxon>Bacillota</taxon>
        <taxon>Clostridia</taxon>
        <taxon>Lachnospirales</taxon>
        <taxon>Lachnospiraceae</taxon>
        <taxon>Lachnoanaerobaculum</taxon>
    </lineage>
</organism>